<organism evidence="3 4">
    <name type="scientific">Lentibacillus cibarius</name>
    <dbReference type="NCBI Taxonomy" id="2583219"/>
    <lineage>
        <taxon>Bacteria</taxon>
        <taxon>Bacillati</taxon>
        <taxon>Bacillota</taxon>
        <taxon>Bacilli</taxon>
        <taxon>Bacillales</taxon>
        <taxon>Bacillaceae</taxon>
        <taxon>Lentibacillus</taxon>
    </lineage>
</organism>
<dbReference type="Proteomes" id="UP000306980">
    <property type="component" value="Unassembled WGS sequence"/>
</dbReference>
<evidence type="ECO:0000259" key="2">
    <source>
        <dbReference type="Pfam" id="PF00535"/>
    </source>
</evidence>
<comment type="caution">
    <text evidence="3">The sequence shown here is derived from an EMBL/GenBank/DDBJ whole genome shotgun (WGS) entry which is preliminary data.</text>
</comment>
<keyword evidence="3" id="KW-0808">Transferase</keyword>
<dbReference type="Gene3D" id="3.90.550.10">
    <property type="entry name" value="Spore Coat Polysaccharide Biosynthesis Protein SpsA, Chain A"/>
    <property type="match status" value="1"/>
</dbReference>
<dbReference type="AlphaFoldDB" id="A0A5S3QL35"/>
<dbReference type="SUPFAM" id="SSF53448">
    <property type="entry name" value="Nucleotide-diphospho-sugar transferases"/>
    <property type="match status" value="1"/>
</dbReference>
<gene>
    <name evidence="3" type="ORF">FFL34_07225</name>
</gene>
<name>A0A5S3QL35_9BACI</name>
<protein>
    <submittedName>
        <fullName evidence="3">Glycosyltransferase</fullName>
    </submittedName>
</protein>
<dbReference type="PANTHER" id="PTHR22916">
    <property type="entry name" value="GLYCOSYLTRANSFERASE"/>
    <property type="match status" value="1"/>
</dbReference>
<sequence length="301" mass="34981">MNNLEGLVSVIITTYKRSFDTLSKAINSVLTQTYNNLELIIVDDNPEKSSHKVDIQSNLKALNDNRVNYIQHENNQGACVARNTGINNSRGNYIAFLDDDDEWLPNKLEYQIRKFSDEKVGLVYCFAYIITIKDNKQISKNVISNRVSGMVYDKLIEKNFIGSTSFVILKKEALDQCGYFNNDLKSSQDYDLWLRISKGYKVNYVDIPLVNYYIHEGERISENVDNKIQGKEKINELNIDYLKLHPIIHSKRKLTVVPFYAVKYGCKFAMKKWWEAVKIYPYHSAILKNLVKLILYSFRSI</sequence>
<feature type="domain" description="Glycosyltransferase 2-like" evidence="2">
    <location>
        <begin position="9"/>
        <end position="176"/>
    </location>
</feature>
<dbReference type="GO" id="GO:0016758">
    <property type="term" value="F:hexosyltransferase activity"/>
    <property type="evidence" value="ECO:0007669"/>
    <property type="project" value="UniProtKB-ARBA"/>
</dbReference>
<dbReference type="EMBL" id="VCIA01000001">
    <property type="protein sequence ID" value="TMN21931.1"/>
    <property type="molecule type" value="Genomic_DNA"/>
</dbReference>
<comment type="similarity">
    <text evidence="1">Belongs to the glycosyltransferase 2 family.</text>
</comment>
<reference evidence="3 4" key="1">
    <citation type="submission" date="2019-05" db="EMBL/GenBank/DDBJ databases">
        <title>Genomic analysis of Lentibacillus sp. NKC220-2.</title>
        <authorList>
            <person name="Oh Y.J."/>
        </authorList>
    </citation>
    <scope>NUCLEOTIDE SEQUENCE [LARGE SCALE GENOMIC DNA]</scope>
    <source>
        <strain evidence="3 4">NKC220-2</strain>
    </source>
</reference>
<evidence type="ECO:0000256" key="1">
    <source>
        <dbReference type="ARBA" id="ARBA00006739"/>
    </source>
</evidence>
<evidence type="ECO:0000313" key="3">
    <source>
        <dbReference type="EMBL" id="TMN21931.1"/>
    </source>
</evidence>
<accession>A0A5S3QL35</accession>
<dbReference type="InterPro" id="IPR001173">
    <property type="entry name" value="Glyco_trans_2-like"/>
</dbReference>
<dbReference type="OrthoDB" id="9785185at2"/>
<proteinExistence type="inferred from homology"/>
<dbReference type="Pfam" id="PF00535">
    <property type="entry name" value="Glycos_transf_2"/>
    <property type="match status" value="1"/>
</dbReference>
<dbReference type="InterPro" id="IPR029044">
    <property type="entry name" value="Nucleotide-diphossugar_trans"/>
</dbReference>
<evidence type="ECO:0000313" key="4">
    <source>
        <dbReference type="Proteomes" id="UP000306980"/>
    </source>
</evidence>
<dbReference type="PANTHER" id="PTHR22916:SF3">
    <property type="entry name" value="UDP-GLCNAC:BETAGAL BETA-1,3-N-ACETYLGLUCOSAMINYLTRANSFERASE-LIKE PROTEIN 1"/>
    <property type="match status" value="1"/>
</dbReference>